<dbReference type="GO" id="GO:0008784">
    <property type="term" value="F:alanine racemase activity"/>
    <property type="evidence" value="ECO:0007669"/>
    <property type="project" value="UniProtKB-UniRule"/>
</dbReference>
<dbReference type="HAMAP" id="MF_01201">
    <property type="entry name" value="Ala_racemase"/>
    <property type="match status" value="1"/>
</dbReference>
<evidence type="ECO:0000313" key="11">
    <source>
        <dbReference type="EMBL" id="TJZ87095.1"/>
    </source>
</evidence>
<feature type="active site" description="Proton acceptor; specific for D-alanine" evidence="7">
    <location>
        <position position="31"/>
    </location>
</feature>
<dbReference type="Gene3D" id="3.20.20.10">
    <property type="entry name" value="Alanine racemase"/>
    <property type="match status" value="1"/>
</dbReference>
<comment type="caution">
    <text evidence="11">The sequence shown here is derived from an EMBL/GenBank/DDBJ whole genome shotgun (WGS) entry which is preliminary data.</text>
</comment>
<dbReference type="GO" id="GO:0030170">
    <property type="term" value="F:pyridoxal phosphate binding"/>
    <property type="evidence" value="ECO:0007669"/>
    <property type="project" value="UniProtKB-UniRule"/>
</dbReference>
<dbReference type="PANTHER" id="PTHR30511">
    <property type="entry name" value="ALANINE RACEMASE"/>
    <property type="match status" value="1"/>
</dbReference>
<protein>
    <recommendedName>
        <fullName evidence="4 7">Alanine racemase</fullName>
        <ecNumber evidence="4 7">5.1.1.1</ecNumber>
    </recommendedName>
</protein>
<dbReference type="SUPFAM" id="SSF51419">
    <property type="entry name" value="PLP-binding barrel"/>
    <property type="match status" value="1"/>
</dbReference>
<dbReference type="PRINTS" id="PR00992">
    <property type="entry name" value="ALARACEMASE"/>
</dbReference>
<dbReference type="InterPro" id="IPR020622">
    <property type="entry name" value="Ala_racemase_pyridoxalP-BS"/>
</dbReference>
<feature type="modified residue" description="N6-(pyridoxal phosphate)lysine" evidence="7 8">
    <location>
        <position position="31"/>
    </location>
</feature>
<organism evidence="11 12">
    <name type="scientific">Paracoccus hibiscisoli</name>
    <dbReference type="NCBI Taxonomy" id="2023261"/>
    <lineage>
        <taxon>Bacteria</taxon>
        <taxon>Pseudomonadati</taxon>
        <taxon>Pseudomonadota</taxon>
        <taxon>Alphaproteobacteria</taxon>
        <taxon>Rhodobacterales</taxon>
        <taxon>Paracoccaceae</taxon>
        <taxon>Paracoccus</taxon>
    </lineage>
</organism>
<dbReference type="EMBL" id="SUNH01000004">
    <property type="protein sequence ID" value="TJZ87095.1"/>
    <property type="molecule type" value="Genomic_DNA"/>
</dbReference>
<dbReference type="RefSeq" id="WP_136855151.1">
    <property type="nucleotide sequence ID" value="NZ_SUNH01000004.1"/>
</dbReference>
<evidence type="ECO:0000256" key="9">
    <source>
        <dbReference type="PIRSR" id="PIRSR600821-52"/>
    </source>
</evidence>
<evidence type="ECO:0000256" key="2">
    <source>
        <dbReference type="ARBA" id="ARBA00001933"/>
    </source>
</evidence>
<evidence type="ECO:0000256" key="7">
    <source>
        <dbReference type="HAMAP-Rule" id="MF_01201"/>
    </source>
</evidence>
<keyword evidence="6 7" id="KW-0413">Isomerase</keyword>
<dbReference type="Pfam" id="PF01168">
    <property type="entry name" value="Ala_racemase_N"/>
    <property type="match status" value="1"/>
</dbReference>
<dbReference type="GO" id="GO:0005829">
    <property type="term" value="C:cytosol"/>
    <property type="evidence" value="ECO:0007669"/>
    <property type="project" value="TreeGrafter"/>
</dbReference>
<dbReference type="SUPFAM" id="SSF50621">
    <property type="entry name" value="Alanine racemase C-terminal domain-like"/>
    <property type="match status" value="1"/>
</dbReference>
<dbReference type="InterPro" id="IPR000821">
    <property type="entry name" value="Ala_racemase"/>
</dbReference>
<feature type="binding site" evidence="7 9">
    <location>
        <position position="122"/>
    </location>
    <ligand>
        <name>substrate</name>
    </ligand>
</feature>
<accession>A0A4U0QXS8</accession>
<feature type="binding site" evidence="7 9">
    <location>
        <position position="285"/>
    </location>
    <ligand>
        <name>substrate</name>
    </ligand>
</feature>
<dbReference type="Pfam" id="PF00842">
    <property type="entry name" value="Ala_racemase_C"/>
    <property type="match status" value="1"/>
</dbReference>
<comment type="pathway">
    <text evidence="7">Amino-acid biosynthesis; D-alanine biosynthesis; D-alanine from L-alanine: step 1/1.</text>
</comment>
<comment type="similarity">
    <text evidence="3 7">Belongs to the alanine racemase family.</text>
</comment>
<keyword evidence="5 7" id="KW-0663">Pyridoxal phosphate</keyword>
<dbReference type="EC" id="5.1.1.1" evidence="4 7"/>
<dbReference type="InterPro" id="IPR011079">
    <property type="entry name" value="Ala_racemase_C"/>
</dbReference>
<comment type="function">
    <text evidence="7">Catalyzes the interconversion of L-alanine and D-alanine. May also act on other amino acids.</text>
</comment>
<evidence type="ECO:0000256" key="5">
    <source>
        <dbReference type="ARBA" id="ARBA00022898"/>
    </source>
</evidence>
<dbReference type="PROSITE" id="PS00395">
    <property type="entry name" value="ALANINE_RACEMASE"/>
    <property type="match status" value="1"/>
</dbReference>
<evidence type="ECO:0000256" key="6">
    <source>
        <dbReference type="ARBA" id="ARBA00023235"/>
    </source>
</evidence>
<comment type="catalytic activity">
    <reaction evidence="1 7">
        <text>L-alanine = D-alanine</text>
        <dbReference type="Rhea" id="RHEA:20249"/>
        <dbReference type="ChEBI" id="CHEBI:57416"/>
        <dbReference type="ChEBI" id="CHEBI:57972"/>
        <dbReference type="EC" id="5.1.1.1"/>
    </reaction>
</comment>
<dbReference type="Gene3D" id="2.40.37.10">
    <property type="entry name" value="Lyase, Ornithine Decarboxylase, Chain A, domain 1"/>
    <property type="match status" value="1"/>
</dbReference>
<dbReference type="CDD" id="cd00430">
    <property type="entry name" value="PLPDE_III_AR"/>
    <property type="match status" value="1"/>
</dbReference>
<feature type="domain" description="Alanine racemase C-terminal" evidence="10">
    <location>
        <begin position="215"/>
        <end position="338"/>
    </location>
</feature>
<dbReference type="PANTHER" id="PTHR30511:SF0">
    <property type="entry name" value="ALANINE RACEMASE, CATABOLIC-RELATED"/>
    <property type="match status" value="1"/>
</dbReference>
<dbReference type="GO" id="GO:0030632">
    <property type="term" value="P:D-alanine biosynthetic process"/>
    <property type="evidence" value="ECO:0007669"/>
    <property type="project" value="UniProtKB-UniRule"/>
</dbReference>
<evidence type="ECO:0000256" key="3">
    <source>
        <dbReference type="ARBA" id="ARBA00007880"/>
    </source>
</evidence>
<evidence type="ECO:0000256" key="1">
    <source>
        <dbReference type="ARBA" id="ARBA00000316"/>
    </source>
</evidence>
<evidence type="ECO:0000256" key="8">
    <source>
        <dbReference type="PIRSR" id="PIRSR600821-50"/>
    </source>
</evidence>
<dbReference type="OrthoDB" id="9813814at2"/>
<proteinExistence type="inferred from homology"/>
<dbReference type="AlphaFoldDB" id="A0A4U0QXS8"/>
<keyword evidence="12" id="KW-1185">Reference proteome</keyword>
<evidence type="ECO:0000256" key="4">
    <source>
        <dbReference type="ARBA" id="ARBA00013089"/>
    </source>
</evidence>
<gene>
    <name evidence="11" type="primary">alr</name>
    <name evidence="11" type="ORF">FA740_02250</name>
</gene>
<dbReference type="InterPro" id="IPR029066">
    <property type="entry name" value="PLP-binding_barrel"/>
</dbReference>
<sequence length="338" mass="35418">MGLQIDIAAILANHAALAAQAPTARAAAVVKADAYGLGAATVAPALYRAGVRDFFVALVQEGRAIRPLLPPDARINVLSGHMAGADLTGLTPVLNSPEQFFRDRAMRPGQPFAIQLDSGMNRLGMEAAEWAAIRTEALAAGPAFIMSHLACADEPDHPANAAQLAAFRAMTDGCGVLRSLAATGGTLLGPDYHFDIVRPGVGLYGGQPFADARGVVTLSLRVIQTRDVRAGEMVGYGASWHAPRDCRIATVDAGYADGILRSLSGKGAHLFAGDMACPIVGRVSMDLITVDVTALATVPDRLTLIGPHQPIDRLADIAGTIGYEVLTSLGLRYDRTYL</sequence>
<evidence type="ECO:0000313" key="12">
    <source>
        <dbReference type="Proteomes" id="UP000306223"/>
    </source>
</evidence>
<reference evidence="11 12" key="1">
    <citation type="submission" date="2019-04" db="EMBL/GenBank/DDBJ databases">
        <authorList>
            <person name="Li J."/>
        </authorList>
    </citation>
    <scope>NUCLEOTIDE SEQUENCE [LARGE SCALE GENOMIC DNA]</scope>
    <source>
        <strain evidence="11 12">CCTCC AB2016182</strain>
    </source>
</reference>
<dbReference type="Proteomes" id="UP000306223">
    <property type="component" value="Unassembled WGS sequence"/>
</dbReference>
<evidence type="ECO:0000259" key="10">
    <source>
        <dbReference type="SMART" id="SM01005"/>
    </source>
</evidence>
<dbReference type="InterPro" id="IPR009006">
    <property type="entry name" value="Ala_racemase/Decarboxylase_C"/>
</dbReference>
<name>A0A4U0QXS8_9RHOB</name>
<dbReference type="InterPro" id="IPR001608">
    <property type="entry name" value="Ala_racemase_N"/>
</dbReference>
<dbReference type="NCBIfam" id="TIGR00492">
    <property type="entry name" value="alr"/>
    <property type="match status" value="1"/>
</dbReference>
<comment type="cofactor">
    <cofactor evidence="2 7 8">
        <name>pyridoxal 5'-phosphate</name>
        <dbReference type="ChEBI" id="CHEBI:597326"/>
    </cofactor>
</comment>
<dbReference type="UniPathway" id="UPA00042">
    <property type="reaction ID" value="UER00497"/>
</dbReference>
<dbReference type="SMART" id="SM01005">
    <property type="entry name" value="Ala_racemase_C"/>
    <property type="match status" value="1"/>
</dbReference>
<feature type="active site" description="Proton acceptor; specific for L-alanine" evidence="7">
    <location>
        <position position="236"/>
    </location>
</feature>